<evidence type="ECO:0000313" key="4">
    <source>
        <dbReference type="EMBL" id="KAL3397336.1"/>
    </source>
</evidence>
<dbReference type="InterPro" id="IPR001680">
    <property type="entry name" value="WD40_rpt"/>
</dbReference>
<evidence type="ECO:0000256" key="2">
    <source>
        <dbReference type="SAM" id="MobiDB-lite"/>
    </source>
</evidence>
<feature type="region of interest" description="Disordered" evidence="2">
    <location>
        <begin position="438"/>
        <end position="477"/>
    </location>
</feature>
<sequence>MNESPASPIEEELNAADVFSPAQDAELMDHEELEQKSLEREQRESTASAIERTIDGDDNERSDSSSFSKQEEQSDERSENLPNVTIEYDNAEIDWSYMPDTVLLSIFQYLSPKELLTSGEVCTSWNRVSRDEMLWKRLFYHTYKVDPNVGIMPGKTSWLGEFKRLSYHIPLLETETLREHCHQVLHVSFSHNGKMFATCSKDGYILVWNSQHPVSIKYHHDMKSFSWKYTQFSQFNTSDTLLLVSGVHFGTPHSTSGEIAVFRLAEDFELQCRVVNKPYDIFGTWYSERYLLSGGLHWLAHLVSTSILWLNKANQETGSEHVPIMNQLYRFYNGNASSIRAVMVANCLSPIETNNDDHSEASSTSNPSEEKGNPVSHRDISLASTSQERKREEPEILHHASSRLQYSTLEGGFMNWKKLGDGFEYASPIRYSQEYREVEMEKENADSDSDIESSPQDEEESEEEDSLSADECDDSDDLADCPEKFLIFTTGSKTYTPHQVGFKRIKPVTFPRRLDPGPSLQERLAQRHREREMQNNGSFRPEPNWLDYNSVADKFDKIDHLIDLHGHIIGMGLSPDHRYLYINSRPWPRGYVITNPLQPPPIAQEIDIHVIDLVTLKQVGTMLRAHKAYTPNNECFFIFLDVCNEYVASGAEDKHGYLWDRHYGVCLSKYPHSDVVNSVAFNPRDPEMLVTTSDDYTIRVWRSRSMVKQLGLDEKNYRRGMEVRKRRKYHTSNCNVD</sequence>
<dbReference type="InterPro" id="IPR042508">
    <property type="entry name" value="FBXW5"/>
</dbReference>
<dbReference type="FunFam" id="2.130.10.10:FF:000305">
    <property type="entry name" value="F-box/WD repeat-containing protein 5 isoform X1"/>
    <property type="match status" value="1"/>
</dbReference>
<dbReference type="EMBL" id="JBJJXI010000066">
    <property type="protein sequence ID" value="KAL3397336.1"/>
    <property type="molecule type" value="Genomic_DNA"/>
</dbReference>
<dbReference type="InterPro" id="IPR036047">
    <property type="entry name" value="F-box-like_dom_sf"/>
</dbReference>
<evidence type="ECO:0000256" key="1">
    <source>
        <dbReference type="PROSITE-ProRule" id="PRU00221"/>
    </source>
</evidence>
<dbReference type="PROSITE" id="PS50181">
    <property type="entry name" value="FBOX"/>
    <property type="match status" value="1"/>
</dbReference>
<evidence type="ECO:0000313" key="5">
    <source>
        <dbReference type="Proteomes" id="UP001627154"/>
    </source>
</evidence>
<evidence type="ECO:0000259" key="3">
    <source>
        <dbReference type="PROSITE" id="PS50181"/>
    </source>
</evidence>
<name>A0ABD2WWF1_9HYME</name>
<organism evidence="4 5">
    <name type="scientific">Trichogramma kaykai</name>
    <dbReference type="NCBI Taxonomy" id="54128"/>
    <lineage>
        <taxon>Eukaryota</taxon>
        <taxon>Metazoa</taxon>
        <taxon>Ecdysozoa</taxon>
        <taxon>Arthropoda</taxon>
        <taxon>Hexapoda</taxon>
        <taxon>Insecta</taxon>
        <taxon>Pterygota</taxon>
        <taxon>Neoptera</taxon>
        <taxon>Endopterygota</taxon>
        <taxon>Hymenoptera</taxon>
        <taxon>Apocrita</taxon>
        <taxon>Proctotrupomorpha</taxon>
        <taxon>Chalcidoidea</taxon>
        <taxon>Trichogrammatidae</taxon>
        <taxon>Trichogramma</taxon>
    </lineage>
</organism>
<dbReference type="PANTHER" id="PTHR20995">
    <property type="entry name" value="F-BOX/WD REPEAT-CONTAINING PROTEIN 5"/>
    <property type="match status" value="1"/>
</dbReference>
<protein>
    <recommendedName>
        <fullName evidence="3">F-box domain-containing protein</fullName>
    </recommendedName>
</protein>
<feature type="repeat" description="WD" evidence="1">
    <location>
        <begin position="669"/>
        <end position="701"/>
    </location>
</feature>
<accession>A0ABD2WWF1</accession>
<dbReference type="SUPFAM" id="SSF81383">
    <property type="entry name" value="F-box domain"/>
    <property type="match status" value="1"/>
</dbReference>
<dbReference type="PROSITE" id="PS50082">
    <property type="entry name" value="WD_REPEATS_2"/>
    <property type="match status" value="2"/>
</dbReference>
<dbReference type="SUPFAM" id="SSF50978">
    <property type="entry name" value="WD40 repeat-like"/>
    <property type="match status" value="1"/>
</dbReference>
<dbReference type="PANTHER" id="PTHR20995:SF17">
    <property type="entry name" value="F-BOX_WD REPEAT-CONTAINING PROTEIN 5"/>
    <property type="match status" value="1"/>
</dbReference>
<feature type="compositionally biased region" description="Basic and acidic residues" evidence="2">
    <location>
        <begin position="368"/>
        <end position="380"/>
    </location>
</feature>
<feature type="domain" description="F-box" evidence="3">
    <location>
        <begin position="92"/>
        <end position="138"/>
    </location>
</feature>
<keyword evidence="5" id="KW-1185">Reference proteome</keyword>
<dbReference type="Pfam" id="PF00400">
    <property type="entry name" value="WD40"/>
    <property type="match status" value="2"/>
</dbReference>
<feature type="region of interest" description="Disordered" evidence="2">
    <location>
        <begin position="353"/>
        <end position="397"/>
    </location>
</feature>
<feature type="compositionally biased region" description="Basic and acidic residues" evidence="2">
    <location>
        <begin position="52"/>
        <end position="79"/>
    </location>
</feature>
<dbReference type="PROSITE" id="PS50294">
    <property type="entry name" value="WD_REPEATS_REGION"/>
    <property type="match status" value="2"/>
</dbReference>
<feature type="repeat" description="WD" evidence="1">
    <location>
        <begin position="177"/>
        <end position="209"/>
    </location>
</feature>
<dbReference type="Proteomes" id="UP001627154">
    <property type="component" value="Unassembled WGS sequence"/>
</dbReference>
<dbReference type="InterPro" id="IPR015943">
    <property type="entry name" value="WD40/YVTN_repeat-like_dom_sf"/>
</dbReference>
<gene>
    <name evidence="4" type="ORF">TKK_008902</name>
</gene>
<dbReference type="CDD" id="cd22132">
    <property type="entry name" value="F-box_FBXW5"/>
    <property type="match status" value="1"/>
</dbReference>
<dbReference type="SMART" id="SM00256">
    <property type="entry name" value="FBOX"/>
    <property type="match status" value="1"/>
</dbReference>
<feature type="region of interest" description="Disordered" evidence="2">
    <location>
        <begin position="22"/>
        <end position="83"/>
    </location>
</feature>
<dbReference type="Gene3D" id="2.130.10.10">
    <property type="entry name" value="YVTN repeat-like/Quinoprotein amine dehydrogenase"/>
    <property type="match status" value="2"/>
</dbReference>
<keyword evidence="1" id="KW-0853">WD repeat</keyword>
<dbReference type="InterPro" id="IPR036322">
    <property type="entry name" value="WD40_repeat_dom_sf"/>
</dbReference>
<dbReference type="InterPro" id="IPR001810">
    <property type="entry name" value="F-box_dom"/>
</dbReference>
<comment type="caution">
    <text evidence="4">The sequence shown here is derived from an EMBL/GenBank/DDBJ whole genome shotgun (WGS) entry which is preliminary data.</text>
</comment>
<feature type="compositionally biased region" description="Basic and acidic residues" evidence="2">
    <location>
        <begin position="387"/>
        <end position="397"/>
    </location>
</feature>
<feature type="compositionally biased region" description="Acidic residues" evidence="2">
    <location>
        <begin position="446"/>
        <end position="477"/>
    </location>
</feature>
<dbReference type="SMART" id="SM00320">
    <property type="entry name" value="WD40"/>
    <property type="match status" value="3"/>
</dbReference>
<dbReference type="AlphaFoldDB" id="A0ABD2WWF1"/>
<feature type="compositionally biased region" description="Basic and acidic residues" evidence="2">
    <location>
        <begin position="27"/>
        <end position="44"/>
    </location>
</feature>
<dbReference type="Gene3D" id="1.20.1280.50">
    <property type="match status" value="1"/>
</dbReference>
<reference evidence="4 5" key="1">
    <citation type="journal article" date="2024" name="bioRxiv">
        <title>A reference genome for Trichogramma kaykai: A tiny desert-dwelling parasitoid wasp with competing sex-ratio distorters.</title>
        <authorList>
            <person name="Culotta J."/>
            <person name="Lindsey A.R."/>
        </authorList>
    </citation>
    <scope>NUCLEOTIDE SEQUENCE [LARGE SCALE GENOMIC DNA]</scope>
    <source>
        <strain evidence="4 5">KSX58</strain>
    </source>
</reference>
<proteinExistence type="predicted"/>
<dbReference type="Pfam" id="PF12937">
    <property type="entry name" value="F-box-like"/>
    <property type="match status" value="1"/>
</dbReference>